<evidence type="ECO:0000313" key="3">
    <source>
        <dbReference type="Proteomes" id="UP000593836"/>
    </source>
</evidence>
<dbReference type="Pfam" id="PF02325">
    <property type="entry name" value="CCB3_YggT"/>
    <property type="match status" value="1"/>
</dbReference>
<evidence type="ECO:0000256" key="1">
    <source>
        <dbReference type="SAM" id="Phobius"/>
    </source>
</evidence>
<keyword evidence="3" id="KW-1185">Reference proteome</keyword>
<reference evidence="2 3" key="1">
    <citation type="submission" date="2020-05" db="EMBL/GenBank/DDBJ databases">
        <title>Sulfurimonas marisnigri, sp. nov., and Sulfurimonas baltica, sp. nov., manganese oxide reducing chemolithoautotrophs of the class Epsilonproteobacteria isolated from the pelagic redoxclines of the Black and Baltic Seas and emended description of the genus Sulfurimonas.</title>
        <authorList>
            <person name="Henkel J.V."/>
            <person name="Laudan C."/>
            <person name="Werner J."/>
            <person name="Neu T."/>
            <person name="Plewe S."/>
            <person name="Sproer C."/>
            <person name="Bunk B."/>
            <person name="Schulz-Vogt H.N."/>
        </authorList>
    </citation>
    <scope>NUCLEOTIDE SEQUENCE [LARGE SCALE GENOMIC DNA]</scope>
    <source>
        <strain evidence="2 3">SoZ1</strain>
    </source>
</reference>
<evidence type="ECO:0000313" key="2">
    <source>
        <dbReference type="EMBL" id="QOY53594.1"/>
    </source>
</evidence>
<dbReference type="EMBL" id="CP054493">
    <property type="protein sequence ID" value="QOY53594.1"/>
    <property type="molecule type" value="Genomic_DNA"/>
</dbReference>
<keyword evidence="1" id="KW-0812">Transmembrane</keyword>
<keyword evidence="1" id="KW-1133">Transmembrane helix</keyword>
<proteinExistence type="predicted"/>
<sequence length="98" mass="10889">MSDLGIAFLKLGGLFTGLIEVYIWVVIIAALLSFVNPDPYNPIVQFLSRITKPAYNFVRRFIRTNFNGLDLAPLVIIVGLQVGIILLNLLFSVIAKLL</sequence>
<dbReference type="KEGG" id="smas:HUE87_06615"/>
<dbReference type="InterPro" id="IPR003425">
    <property type="entry name" value="CCB3/YggT"/>
</dbReference>
<keyword evidence="1" id="KW-0472">Membrane</keyword>
<feature type="transmembrane region" description="Helical" evidence="1">
    <location>
        <begin position="71"/>
        <end position="95"/>
    </location>
</feature>
<gene>
    <name evidence="2" type="ORF">HUE87_06615</name>
</gene>
<dbReference type="Proteomes" id="UP000593836">
    <property type="component" value="Chromosome"/>
</dbReference>
<organism evidence="2 3">
    <name type="scientific">Candidatus Sulfurimonas marisnigri</name>
    <dbReference type="NCBI Taxonomy" id="2740405"/>
    <lineage>
        <taxon>Bacteria</taxon>
        <taxon>Pseudomonadati</taxon>
        <taxon>Campylobacterota</taxon>
        <taxon>Epsilonproteobacteria</taxon>
        <taxon>Campylobacterales</taxon>
        <taxon>Sulfurimonadaceae</taxon>
        <taxon>Sulfurimonas</taxon>
    </lineage>
</organism>
<name>A0A7S7RPI6_9BACT</name>
<accession>A0A7S7RPI6</accession>
<feature type="transmembrane region" description="Helical" evidence="1">
    <location>
        <begin position="12"/>
        <end position="35"/>
    </location>
</feature>
<dbReference type="AlphaFoldDB" id="A0A7S7RPI6"/>
<dbReference type="GO" id="GO:0016020">
    <property type="term" value="C:membrane"/>
    <property type="evidence" value="ECO:0007669"/>
    <property type="project" value="InterPro"/>
</dbReference>
<dbReference type="RefSeq" id="WP_194365429.1">
    <property type="nucleotide sequence ID" value="NZ_CP054493.1"/>
</dbReference>
<protein>
    <submittedName>
        <fullName evidence="2">YggT family protein</fullName>
    </submittedName>
</protein>